<protein>
    <submittedName>
        <fullName evidence="1">Integrase</fullName>
    </submittedName>
</protein>
<comment type="caution">
    <text evidence="1">The sequence shown here is derived from an EMBL/GenBank/DDBJ whole genome shotgun (WGS) entry which is preliminary data.</text>
</comment>
<proteinExistence type="predicted"/>
<gene>
    <name evidence="1" type="ORF">P4447_05200</name>
</gene>
<evidence type="ECO:0000313" key="2">
    <source>
        <dbReference type="Proteomes" id="UP001330749"/>
    </source>
</evidence>
<dbReference type="EMBL" id="JARMQG010000056">
    <property type="protein sequence ID" value="MED3561909.1"/>
    <property type="molecule type" value="Genomic_DNA"/>
</dbReference>
<keyword evidence="2" id="KW-1185">Reference proteome</keyword>
<feature type="non-terminal residue" evidence="1">
    <location>
        <position position="1"/>
    </location>
</feature>
<dbReference type="RefSeq" id="WP_327966825.1">
    <property type="nucleotide sequence ID" value="NZ_JARMQG010000056.1"/>
</dbReference>
<dbReference type="Gene3D" id="1.10.443.10">
    <property type="entry name" value="Intergrase catalytic core"/>
    <property type="match status" value="1"/>
</dbReference>
<name>A0ABU6N6S3_9BACI</name>
<accession>A0ABU6N6S3</accession>
<reference evidence="1 2" key="1">
    <citation type="submission" date="2023-03" db="EMBL/GenBank/DDBJ databases">
        <title>Bacillus Genome Sequencing.</title>
        <authorList>
            <person name="Dunlap C."/>
        </authorList>
    </citation>
    <scope>NUCLEOTIDE SEQUENCE [LARGE SCALE GENOMIC DNA]</scope>
    <source>
        <strain evidence="1 2">B-14544</strain>
    </source>
</reference>
<dbReference type="InterPro" id="IPR013762">
    <property type="entry name" value="Integrase-like_cat_sf"/>
</dbReference>
<dbReference type="Proteomes" id="UP001330749">
    <property type="component" value="Unassembled WGS sequence"/>
</dbReference>
<organism evidence="1 2">
    <name type="scientific">Bacillus xiapuensis</name>
    <dbReference type="NCBI Taxonomy" id="2014075"/>
    <lineage>
        <taxon>Bacteria</taxon>
        <taxon>Bacillati</taxon>
        <taxon>Bacillota</taxon>
        <taxon>Bacilli</taxon>
        <taxon>Bacillales</taxon>
        <taxon>Bacillaceae</taxon>
        <taxon>Bacillus</taxon>
    </lineage>
</organism>
<sequence length="571" mass="67297">LQNKVTQYGFFNFNDDVWYCEKMKKGVGYPSEVTINFTDVLEEYKELLKYFSLMSTNSISVIQDKVKSVNHFLKYLKENFSYIPLHNVNRKIISKFELYLEYDESKSKDAKRLDYDGLMEFFETMSDFPELPPQIPTKRRNPFYSKPKKNSKKYIPLNVIRQFDKVMKDETNGIPLILRLLYWLQRSFPNRIREVGSIRINTVKTLYSYYVLTIPTWKQNGGYLIEEIKTIPILNSGHGKYIVDLIKRWEKGREDLIHHFPIKKDYEDILLLYPSFSMYFVDGKVTTKLMAENYRRTLQFHKKHPEKNIKELTNLLNAAGINIHNHTVSRHLKRKIDLKLIEMSPFSSQRFNKYFKCIAEFFNITDEKGNIYNITSHQFRHNATTDRLYIGGYTIDQVKTLRIDKGNKMVKQYAHQQKEFHKDMWSKSTGLKSPSEAPVEFKGVIFNLSDKQITNRLSRTPGAYLTWEANGKKGVGLCSNINSCNPSGTDVHFECYECDWFVPKAEYYEDYKKELEYWQNIMESTAGIPKRAAVFENAIRNVNCLERIISICEAGIEKYKNELEKRINEGE</sequence>
<evidence type="ECO:0000313" key="1">
    <source>
        <dbReference type="EMBL" id="MED3561909.1"/>
    </source>
</evidence>